<name>A0A7R9QMM8_9ACAR</name>
<dbReference type="Proteomes" id="UP000759131">
    <property type="component" value="Unassembled WGS sequence"/>
</dbReference>
<dbReference type="EMBL" id="CAJPIZ010058476">
    <property type="protein sequence ID" value="CAG2123481.1"/>
    <property type="molecule type" value="Genomic_DNA"/>
</dbReference>
<sequence>MSKIIALTAIVIKSPKIQAKPILTTPPMKTLKIATKAKIRLKTTLQLRARPPL</sequence>
<evidence type="ECO:0000313" key="2">
    <source>
        <dbReference type="Proteomes" id="UP000759131"/>
    </source>
</evidence>
<keyword evidence="2" id="KW-1185">Reference proteome</keyword>
<evidence type="ECO:0000313" key="1">
    <source>
        <dbReference type="EMBL" id="CAD7651566.1"/>
    </source>
</evidence>
<accession>A0A7R9QMM8</accession>
<dbReference type="EMBL" id="OC913051">
    <property type="protein sequence ID" value="CAD7651566.1"/>
    <property type="molecule type" value="Genomic_DNA"/>
</dbReference>
<reference evidence="1" key="1">
    <citation type="submission" date="2020-11" db="EMBL/GenBank/DDBJ databases">
        <authorList>
            <person name="Tran Van P."/>
        </authorList>
    </citation>
    <scope>NUCLEOTIDE SEQUENCE</scope>
</reference>
<protein>
    <submittedName>
        <fullName evidence="1">Uncharacterized protein</fullName>
    </submittedName>
</protein>
<gene>
    <name evidence="1" type="ORF">OSB1V03_LOCUS23426</name>
</gene>
<dbReference type="AlphaFoldDB" id="A0A7R9QMM8"/>
<proteinExistence type="predicted"/>
<organism evidence="1">
    <name type="scientific">Medioppia subpectinata</name>
    <dbReference type="NCBI Taxonomy" id="1979941"/>
    <lineage>
        <taxon>Eukaryota</taxon>
        <taxon>Metazoa</taxon>
        <taxon>Ecdysozoa</taxon>
        <taxon>Arthropoda</taxon>
        <taxon>Chelicerata</taxon>
        <taxon>Arachnida</taxon>
        <taxon>Acari</taxon>
        <taxon>Acariformes</taxon>
        <taxon>Sarcoptiformes</taxon>
        <taxon>Oribatida</taxon>
        <taxon>Brachypylina</taxon>
        <taxon>Oppioidea</taxon>
        <taxon>Oppiidae</taxon>
        <taxon>Medioppia</taxon>
    </lineage>
</organism>